<dbReference type="Gene3D" id="2.120.10.80">
    <property type="entry name" value="Kelch-type beta propeller"/>
    <property type="match status" value="1"/>
</dbReference>
<sequence length="376" mass="42437">MAMDGESRDVREEEAPIHGDVLEAVFSHVPLIDLVSPCFVSKAWKRTVSSCLRSFKTVKPWLIVYTLCTRSTYVTTAHAYDPRSHVWIEIKRPQIKYVSAVRSSHSTLLYVLSASKFSFSFDPLHLKWHHADSPRVWRTDPIVAVVGHLIVIAGGVCDFENDPLAVEIYDLETRTWATCQSMPIKLKDSAAATWLSVAVNDRKMFVTEKSSSIMYSFDPNTMNWEGPYDLRPDPCMFFSAIVFVGDRLILVGLIGDAENVKSVKMWEVNGEPFECREVGVMPTVMVEKLRGENSELASIGVSAAGDLVYIYKPSEPEEVVVWEFGGGEGRWRSVRNTIVNDGNRMGRFVFSCSEVRIDDLQKAFGLENWKFTVKSN</sequence>
<dbReference type="AlphaFoldDB" id="A0AAP0RI10"/>
<dbReference type="InterPro" id="IPR006652">
    <property type="entry name" value="Kelch_1"/>
</dbReference>
<dbReference type="InterPro" id="IPR001810">
    <property type="entry name" value="F-box_dom"/>
</dbReference>
<dbReference type="InterPro" id="IPR036047">
    <property type="entry name" value="F-box-like_dom_sf"/>
</dbReference>
<dbReference type="CDD" id="cd09917">
    <property type="entry name" value="F-box_SF"/>
    <property type="match status" value="1"/>
</dbReference>
<name>A0AAP0RI10_LIQFO</name>
<evidence type="ECO:0000313" key="3">
    <source>
        <dbReference type="Proteomes" id="UP001415857"/>
    </source>
</evidence>
<gene>
    <name evidence="2" type="ORF">L1049_006986</name>
</gene>
<reference evidence="2 3" key="1">
    <citation type="journal article" date="2024" name="Plant J.">
        <title>Genome sequences and population genomics reveal climatic adaptation and genomic divergence between two closely related sweetgum species.</title>
        <authorList>
            <person name="Xu W.Q."/>
            <person name="Ren C.Q."/>
            <person name="Zhang X.Y."/>
            <person name="Comes H.P."/>
            <person name="Liu X.H."/>
            <person name="Li Y.G."/>
            <person name="Kettle C.J."/>
            <person name="Jalonen R."/>
            <person name="Gaisberger H."/>
            <person name="Ma Y.Z."/>
            <person name="Qiu Y.X."/>
        </authorList>
    </citation>
    <scope>NUCLEOTIDE SEQUENCE [LARGE SCALE GENOMIC DNA]</scope>
    <source>
        <strain evidence="2">Hangzhou</strain>
    </source>
</reference>
<dbReference type="InterPro" id="IPR050354">
    <property type="entry name" value="F-box/kelch-repeat_ARATH"/>
</dbReference>
<dbReference type="PANTHER" id="PTHR24414">
    <property type="entry name" value="F-BOX/KELCH-REPEAT PROTEIN SKIP4"/>
    <property type="match status" value="1"/>
</dbReference>
<dbReference type="InterPro" id="IPR015915">
    <property type="entry name" value="Kelch-typ_b-propeller"/>
</dbReference>
<keyword evidence="3" id="KW-1185">Reference proteome</keyword>
<dbReference type="GO" id="GO:0043161">
    <property type="term" value="P:proteasome-mediated ubiquitin-dependent protein catabolic process"/>
    <property type="evidence" value="ECO:0007669"/>
    <property type="project" value="TreeGrafter"/>
</dbReference>
<comment type="caution">
    <text evidence="2">The sequence shown here is derived from an EMBL/GenBank/DDBJ whole genome shotgun (WGS) entry which is preliminary data.</text>
</comment>
<dbReference type="PANTHER" id="PTHR24414:SF44">
    <property type="entry name" value="F-BOX DOMAIN-CONTAINING PROTEIN"/>
    <property type="match status" value="1"/>
</dbReference>
<accession>A0AAP0RI10</accession>
<dbReference type="SUPFAM" id="SSF81383">
    <property type="entry name" value="F-box domain"/>
    <property type="match status" value="1"/>
</dbReference>
<dbReference type="EMBL" id="JBBPBK010000010">
    <property type="protein sequence ID" value="KAK9277443.1"/>
    <property type="molecule type" value="Genomic_DNA"/>
</dbReference>
<feature type="domain" description="F-box" evidence="1">
    <location>
        <begin position="20"/>
        <end position="52"/>
    </location>
</feature>
<protein>
    <recommendedName>
        <fullName evidence="1">F-box domain-containing protein</fullName>
    </recommendedName>
</protein>
<dbReference type="Pfam" id="PF00646">
    <property type="entry name" value="F-box"/>
    <property type="match status" value="1"/>
</dbReference>
<organism evidence="2 3">
    <name type="scientific">Liquidambar formosana</name>
    <name type="common">Formosan gum</name>
    <dbReference type="NCBI Taxonomy" id="63359"/>
    <lineage>
        <taxon>Eukaryota</taxon>
        <taxon>Viridiplantae</taxon>
        <taxon>Streptophyta</taxon>
        <taxon>Embryophyta</taxon>
        <taxon>Tracheophyta</taxon>
        <taxon>Spermatophyta</taxon>
        <taxon>Magnoliopsida</taxon>
        <taxon>eudicotyledons</taxon>
        <taxon>Gunneridae</taxon>
        <taxon>Pentapetalae</taxon>
        <taxon>Saxifragales</taxon>
        <taxon>Altingiaceae</taxon>
        <taxon>Liquidambar</taxon>
    </lineage>
</organism>
<evidence type="ECO:0000259" key="1">
    <source>
        <dbReference type="Pfam" id="PF00646"/>
    </source>
</evidence>
<dbReference type="SUPFAM" id="SSF117281">
    <property type="entry name" value="Kelch motif"/>
    <property type="match status" value="1"/>
</dbReference>
<dbReference type="GO" id="GO:0005634">
    <property type="term" value="C:nucleus"/>
    <property type="evidence" value="ECO:0007669"/>
    <property type="project" value="TreeGrafter"/>
</dbReference>
<dbReference type="Proteomes" id="UP001415857">
    <property type="component" value="Unassembled WGS sequence"/>
</dbReference>
<evidence type="ECO:0000313" key="2">
    <source>
        <dbReference type="EMBL" id="KAK9277443.1"/>
    </source>
</evidence>
<proteinExistence type="predicted"/>
<dbReference type="Pfam" id="PF01344">
    <property type="entry name" value="Kelch_1"/>
    <property type="match status" value="1"/>
</dbReference>
<dbReference type="GO" id="GO:0005829">
    <property type="term" value="C:cytosol"/>
    <property type="evidence" value="ECO:0007669"/>
    <property type="project" value="TreeGrafter"/>
</dbReference>